<reference evidence="2" key="1">
    <citation type="journal article" date="2019" name="Int. J. Syst. Evol. Microbiol.">
        <title>The Global Catalogue of Microorganisms (GCM) 10K type strain sequencing project: providing services to taxonomists for standard genome sequencing and annotation.</title>
        <authorList>
            <consortium name="The Broad Institute Genomics Platform"/>
            <consortium name="The Broad Institute Genome Sequencing Center for Infectious Disease"/>
            <person name="Wu L."/>
            <person name="Ma J."/>
        </authorList>
    </citation>
    <scope>NUCLEOTIDE SEQUENCE [LARGE SCALE GENOMIC DNA]</scope>
    <source>
        <strain evidence="2">JCM 30071</strain>
    </source>
</reference>
<accession>A0ABQ2DY76</accession>
<gene>
    <name evidence="1" type="ORF">GCM10007111_44250</name>
</gene>
<dbReference type="InterPro" id="IPR015064">
    <property type="entry name" value="Sda"/>
</dbReference>
<dbReference type="SUPFAM" id="SSF100985">
    <property type="entry name" value="Sporulation inhibitor Sda"/>
    <property type="match status" value="1"/>
</dbReference>
<dbReference type="Gene3D" id="1.10.287.1100">
    <property type="entry name" value="Sporulation inhibitor A"/>
    <property type="match status" value="1"/>
</dbReference>
<proteinExistence type="predicted"/>
<dbReference type="Proteomes" id="UP000634435">
    <property type="component" value="Unassembled WGS sequence"/>
</dbReference>
<evidence type="ECO:0000313" key="1">
    <source>
        <dbReference type="EMBL" id="GGJ77891.1"/>
    </source>
</evidence>
<evidence type="ECO:0000313" key="2">
    <source>
        <dbReference type="Proteomes" id="UP000634435"/>
    </source>
</evidence>
<dbReference type="EMBL" id="BMPN01000021">
    <property type="protein sequence ID" value="GGJ77891.1"/>
    <property type="molecule type" value="Genomic_DNA"/>
</dbReference>
<organism evidence="1 2">
    <name type="scientific">Virgibacillus kapii</name>
    <dbReference type="NCBI Taxonomy" id="1638645"/>
    <lineage>
        <taxon>Bacteria</taxon>
        <taxon>Bacillati</taxon>
        <taxon>Bacillota</taxon>
        <taxon>Bacilli</taxon>
        <taxon>Bacillales</taxon>
        <taxon>Bacillaceae</taxon>
        <taxon>Virgibacillus</taxon>
    </lineage>
</organism>
<name>A0ABQ2DY76_9BACI</name>
<evidence type="ECO:0008006" key="3">
    <source>
        <dbReference type="Google" id="ProtNLM"/>
    </source>
</evidence>
<dbReference type="InterPro" id="IPR036916">
    <property type="entry name" value="Sda_sf"/>
</dbReference>
<sequence length="66" mass="7835">MNPWFLVSNDLLLSIYKKSIEHGLDKECIEFTSQEIINRNLRVDKPERKLQKNNLSVVAKRSTNRY</sequence>
<protein>
    <recommendedName>
        <fullName evidence="3">Sporulation histidine kinase inhibitor Sda</fullName>
    </recommendedName>
</protein>
<keyword evidence="2" id="KW-1185">Reference proteome</keyword>
<comment type="caution">
    <text evidence="1">The sequence shown here is derived from an EMBL/GenBank/DDBJ whole genome shotgun (WGS) entry which is preliminary data.</text>
</comment>
<dbReference type="Pfam" id="PF08970">
    <property type="entry name" value="Sda"/>
    <property type="match status" value="1"/>
</dbReference>
<dbReference type="RefSeq" id="WP_188944522.1">
    <property type="nucleotide sequence ID" value="NZ_BMPN01000021.1"/>
</dbReference>